<dbReference type="Proteomes" id="UP000214588">
    <property type="component" value="Unassembled WGS sequence"/>
</dbReference>
<evidence type="ECO:0000256" key="1">
    <source>
        <dbReference type="SAM" id="Phobius"/>
    </source>
</evidence>
<dbReference type="OrthoDB" id="162726at2"/>
<accession>A0A226BXB7</accession>
<evidence type="ECO:0000313" key="2">
    <source>
        <dbReference type="EMBL" id="OWZ83422.1"/>
    </source>
</evidence>
<keyword evidence="3" id="KW-1185">Reference proteome</keyword>
<reference evidence="2 3" key="1">
    <citation type="submission" date="2017-06" db="EMBL/GenBank/DDBJ databases">
        <title>Draft Genome Sequence of Natranaerobius trueperi halophilic, alkalithermophilic bacteria from soda lakes.</title>
        <authorList>
            <person name="Zhao B."/>
        </authorList>
    </citation>
    <scope>NUCLEOTIDE SEQUENCE [LARGE SCALE GENOMIC DNA]</scope>
    <source>
        <strain evidence="2 3">DSM 18760</strain>
    </source>
</reference>
<dbReference type="RefSeq" id="WP_089023852.1">
    <property type="nucleotide sequence ID" value="NZ_NIQC01000018.1"/>
</dbReference>
<feature type="transmembrane region" description="Helical" evidence="1">
    <location>
        <begin position="6"/>
        <end position="28"/>
    </location>
</feature>
<sequence>MFLFELLLLPIIIFIILSILILPFQFAFHSIINIITVPAQFIKIASNKKLRINHALEHSTINVLEKKYGYRGLAGYAKENGFVIRGKVHPTHLENAAIIGLDKLNQGYNELAIHKRCGTSMLAANFTSAVIFILLLWQTGMFSIFNIFVAILLSQFVGPTTGKILQKFITTSTDVSYIDITGIDYNANNIVGILGFNFKTAPNEFFVRTHRINEIEIMT</sequence>
<keyword evidence="1" id="KW-0472">Membrane</keyword>
<keyword evidence="1" id="KW-1133">Transmembrane helix</keyword>
<proteinExistence type="predicted"/>
<feature type="transmembrane region" description="Helical" evidence="1">
    <location>
        <begin position="129"/>
        <end position="153"/>
    </location>
</feature>
<comment type="caution">
    <text evidence="2">The sequence shown here is derived from an EMBL/GenBank/DDBJ whole genome shotgun (WGS) entry which is preliminary data.</text>
</comment>
<protein>
    <submittedName>
        <fullName evidence="2">Uncharacterized protein</fullName>
    </submittedName>
</protein>
<dbReference type="Pfam" id="PF19928">
    <property type="entry name" value="DUF6391"/>
    <property type="match status" value="1"/>
</dbReference>
<dbReference type="AlphaFoldDB" id="A0A226BXB7"/>
<organism evidence="2 3">
    <name type="scientific">Natranaerobius trueperi</name>
    <dbReference type="NCBI Taxonomy" id="759412"/>
    <lineage>
        <taxon>Bacteria</taxon>
        <taxon>Bacillati</taxon>
        <taxon>Bacillota</taxon>
        <taxon>Clostridia</taxon>
        <taxon>Natranaerobiales</taxon>
        <taxon>Natranaerobiaceae</taxon>
        <taxon>Natranaerobius</taxon>
    </lineage>
</organism>
<keyword evidence="1" id="KW-0812">Transmembrane</keyword>
<gene>
    <name evidence="2" type="ORF">CDO51_08500</name>
</gene>
<dbReference type="EMBL" id="NIQC01000018">
    <property type="protein sequence ID" value="OWZ83422.1"/>
    <property type="molecule type" value="Genomic_DNA"/>
</dbReference>
<evidence type="ECO:0000313" key="3">
    <source>
        <dbReference type="Proteomes" id="UP000214588"/>
    </source>
</evidence>
<name>A0A226BXB7_9FIRM</name>